<dbReference type="PRINTS" id="PR00163">
    <property type="entry name" value="RUBREDOXIN"/>
</dbReference>
<evidence type="ECO:0000256" key="12">
    <source>
        <dbReference type="ARBA" id="ARBA00022827"/>
    </source>
</evidence>
<evidence type="ECO:0000256" key="8">
    <source>
        <dbReference type="ARBA" id="ARBA00022448"/>
    </source>
</evidence>
<keyword evidence="8" id="KW-0813">Transport</keyword>
<comment type="caution">
    <text evidence="18">The sequence shown here is derived from an EMBL/GenBank/DDBJ whole genome shotgun (WGS) entry which is preliminary data.</text>
</comment>
<comment type="subcellular location">
    <subcellularLocation>
        <location evidence="4">Cytoplasm</location>
    </subcellularLocation>
</comment>
<dbReference type="InterPro" id="IPR041364">
    <property type="entry name" value="Rbx-bd"/>
</dbReference>
<dbReference type="GO" id="GO:0005506">
    <property type="term" value="F:iron ion binding"/>
    <property type="evidence" value="ECO:0007669"/>
    <property type="project" value="InterPro"/>
</dbReference>
<dbReference type="Gene3D" id="3.30.390.120">
    <property type="match status" value="1"/>
</dbReference>
<comment type="function">
    <text evidence="3">Involved in the hydrocarbon hydroxylating system, which transfers electrons from NADH to rubredoxin reductase and then through rubredoxin to alkane 1 monooxygenase.</text>
</comment>
<dbReference type="PRINTS" id="PR00411">
    <property type="entry name" value="PNDRDTASEI"/>
</dbReference>
<gene>
    <name evidence="18" type="ORF">E8M12_05300</name>
</gene>
<dbReference type="GO" id="GO:0005737">
    <property type="term" value="C:cytoplasm"/>
    <property type="evidence" value="ECO:0007669"/>
    <property type="project" value="UniProtKB-SubCell"/>
</dbReference>
<dbReference type="SUPFAM" id="SSF51905">
    <property type="entry name" value="FAD/NAD(P)-binding domain"/>
    <property type="match status" value="1"/>
</dbReference>
<comment type="similarity">
    <text evidence="7">Belongs to the FAD-dependent oxidoreductase family.</text>
</comment>
<accession>A0A4U1B6C0</accession>
<evidence type="ECO:0000313" key="19">
    <source>
        <dbReference type="Proteomes" id="UP000307999"/>
    </source>
</evidence>
<dbReference type="AlphaFoldDB" id="A0A4U1B6C0"/>
<reference evidence="18 19" key="1">
    <citation type="submission" date="2019-04" db="EMBL/GenBank/DDBJ databases">
        <title>Thalassotalea guangxiensis sp. nov., isolated from sediment of the coastal wetland.</title>
        <authorList>
            <person name="Zheng S."/>
            <person name="Zhang D."/>
        </authorList>
    </citation>
    <scope>NUCLEOTIDE SEQUENCE [LARGE SCALE GENOMIC DNA]</scope>
    <source>
        <strain evidence="18 19">ZS-4</strain>
    </source>
</reference>
<comment type="cofactor">
    <cofactor evidence="2">
        <name>FAD</name>
        <dbReference type="ChEBI" id="CHEBI:57692"/>
    </cofactor>
</comment>
<feature type="domain" description="Rubredoxin-like" evidence="17">
    <location>
        <begin position="4"/>
        <end position="55"/>
    </location>
</feature>
<evidence type="ECO:0000256" key="9">
    <source>
        <dbReference type="ARBA" id="ARBA00022490"/>
    </source>
</evidence>
<keyword evidence="14" id="KW-0560">Oxidoreductase</keyword>
<evidence type="ECO:0000256" key="11">
    <source>
        <dbReference type="ARBA" id="ARBA00022723"/>
    </source>
</evidence>
<evidence type="ECO:0000256" key="3">
    <source>
        <dbReference type="ARBA" id="ARBA00002792"/>
    </source>
</evidence>
<organism evidence="18 19">
    <name type="scientific">Thalassotalea mangrovi</name>
    <dbReference type="NCBI Taxonomy" id="2572245"/>
    <lineage>
        <taxon>Bacteria</taxon>
        <taxon>Pseudomonadati</taxon>
        <taxon>Pseudomonadota</taxon>
        <taxon>Gammaproteobacteria</taxon>
        <taxon>Alteromonadales</taxon>
        <taxon>Colwelliaceae</taxon>
        <taxon>Thalassotalea</taxon>
    </lineage>
</organism>
<evidence type="ECO:0000256" key="5">
    <source>
        <dbReference type="ARBA" id="ARBA00004933"/>
    </source>
</evidence>
<dbReference type="Proteomes" id="UP000307999">
    <property type="component" value="Unassembled WGS sequence"/>
</dbReference>
<dbReference type="Gene3D" id="2.20.28.10">
    <property type="match status" value="2"/>
</dbReference>
<evidence type="ECO:0000313" key="18">
    <source>
        <dbReference type="EMBL" id="TKB46045.1"/>
    </source>
</evidence>
<dbReference type="PRINTS" id="PR00368">
    <property type="entry name" value="FADPNR"/>
</dbReference>
<dbReference type="PROSITE" id="PS50903">
    <property type="entry name" value="RUBREDOXIN_LIKE"/>
    <property type="match status" value="2"/>
</dbReference>
<keyword evidence="13" id="KW-0249">Electron transport</keyword>
<dbReference type="OrthoDB" id="9808980at2"/>
<dbReference type="Pfam" id="PF07992">
    <property type="entry name" value="Pyr_redox_2"/>
    <property type="match status" value="1"/>
</dbReference>
<keyword evidence="19" id="KW-1185">Reference proteome</keyword>
<comment type="pathway">
    <text evidence="5">Hydrocarbon metabolism; alkane degradation.</text>
</comment>
<dbReference type="Pfam" id="PF00301">
    <property type="entry name" value="Rubredoxin"/>
    <property type="match status" value="2"/>
</dbReference>
<evidence type="ECO:0000256" key="14">
    <source>
        <dbReference type="ARBA" id="ARBA00023002"/>
    </source>
</evidence>
<dbReference type="GO" id="GO:0016491">
    <property type="term" value="F:oxidoreductase activity"/>
    <property type="evidence" value="ECO:0007669"/>
    <property type="project" value="UniProtKB-KW"/>
</dbReference>
<dbReference type="PANTHER" id="PTHR43429:SF3">
    <property type="entry name" value="NITRITE REDUCTASE [NAD(P)H]"/>
    <property type="match status" value="1"/>
</dbReference>
<dbReference type="InterPro" id="IPR024935">
    <property type="entry name" value="Rubredoxin_dom"/>
</dbReference>
<dbReference type="InterPro" id="IPR023753">
    <property type="entry name" value="FAD/NAD-binding_dom"/>
</dbReference>
<evidence type="ECO:0000256" key="16">
    <source>
        <dbReference type="ARBA" id="ARBA00023027"/>
    </source>
</evidence>
<dbReference type="Gene3D" id="3.50.50.60">
    <property type="entry name" value="FAD/NAD(P)-binding domain"/>
    <property type="match status" value="2"/>
</dbReference>
<dbReference type="Pfam" id="PF18113">
    <property type="entry name" value="Rbx_binding"/>
    <property type="match status" value="1"/>
</dbReference>
<dbReference type="InterPro" id="IPR050260">
    <property type="entry name" value="FAD-bd_OxRdtase"/>
</dbReference>
<evidence type="ECO:0000256" key="4">
    <source>
        <dbReference type="ARBA" id="ARBA00004496"/>
    </source>
</evidence>
<keyword evidence="11" id="KW-0479">Metal-binding</keyword>
<dbReference type="FunFam" id="2.20.28.10:FF:000001">
    <property type="entry name" value="Rubredoxin"/>
    <property type="match status" value="2"/>
</dbReference>
<sequence length="569" mass="61372">MQNYKIWECQVCAWIYDEAKGCPEEGIAPGTRWQDIPEDWTCPECGVGKHDFEMVAISESVTEPAGKAPKGQDSQDCIEYRVWECQVCAWVYDESKGWPEEGIAPGTRWQDIPSDWACPECGVDKSDFEMLEIKKVVIPANKDVSRSEPQIAAQPITAVGAGIEVVSSVDSTRLPIIVIGSGLAGYNLIKEIRQLDTVTPIYLYTADDGAFYSKPQLSTGFAKSMTAAQLVNKTAEEMALQYDIETHIFTQITAIHSDDNCIELASGGRQCYSNLVLATGASAIPAPIKGSGLSHVYSVNDLQDYNRFRTVALSKKPIAEIVSGKPKVLIIGAGLIGCEYANDLLSAGFEVDIVDTMGHLLASLIPDVAAKAVEVALGKAGARFHFNNRIETLEPSGNGVIATLTNGHTVYADMVLSAIGVRPNLTLAETAGLETDRGIVTNRQLQTSVANIYAIGDCAQVESHLLFYIQPLMIQAKALAKTLTGTATEVQYPVMPVIIKTTLHPVVVSPVARDGNGQLLPGQWQIDLASDTGVRAVYRHGNRVLGYALTGDQVTAKADLSPLCPDVLE</sequence>
<evidence type="ECO:0000256" key="6">
    <source>
        <dbReference type="ARBA" id="ARBA00005337"/>
    </source>
</evidence>
<dbReference type="InterPro" id="IPR036188">
    <property type="entry name" value="FAD/NAD-bd_sf"/>
</dbReference>
<keyword evidence="10" id="KW-0285">Flavoprotein</keyword>
<evidence type="ECO:0000256" key="2">
    <source>
        <dbReference type="ARBA" id="ARBA00001974"/>
    </source>
</evidence>
<keyword evidence="16" id="KW-0520">NAD</keyword>
<evidence type="ECO:0000259" key="17">
    <source>
        <dbReference type="PROSITE" id="PS50903"/>
    </source>
</evidence>
<comment type="similarity">
    <text evidence="6">Belongs to the rubredoxin family.</text>
</comment>
<keyword evidence="9" id="KW-0963">Cytoplasm</keyword>
<protein>
    <submittedName>
        <fullName evidence="18">Rubredoxin--NAD(+) reductase</fullName>
    </submittedName>
</protein>
<dbReference type="SUPFAM" id="SSF57802">
    <property type="entry name" value="Rubredoxin-like"/>
    <property type="match status" value="2"/>
</dbReference>
<dbReference type="PROSITE" id="PS00202">
    <property type="entry name" value="RUBREDOXIN"/>
    <property type="match status" value="2"/>
</dbReference>
<evidence type="ECO:0000256" key="13">
    <source>
        <dbReference type="ARBA" id="ARBA00022982"/>
    </source>
</evidence>
<dbReference type="CDD" id="cd00730">
    <property type="entry name" value="rubredoxin"/>
    <property type="match status" value="2"/>
</dbReference>
<dbReference type="InterPro" id="IPR018527">
    <property type="entry name" value="Rubredoxin_Fe_BS"/>
</dbReference>
<dbReference type="EMBL" id="SWDB01000010">
    <property type="protein sequence ID" value="TKB46045.1"/>
    <property type="molecule type" value="Genomic_DNA"/>
</dbReference>
<name>A0A4U1B6C0_9GAMM</name>
<evidence type="ECO:0000256" key="10">
    <source>
        <dbReference type="ARBA" id="ARBA00022630"/>
    </source>
</evidence>
<proteinExistence type="inferred from homology"/>
<dbReference type="PANTHER" id="PTHR43429">
    <property type="entry name" value="PYRIDINE NUCLEOTIDE-DISULFIDE OXIDOREDUCTASE DOMAIN-CONTAINING"/>
    <property type="match status" value="1"/>
</dbReference>
<evidence type="ECO:0000256" key="7">
    <source>
        <dbReference type="ARBA" id="ARBA00006442"/>
    </source>
</evidence>
<comment type="cofactor">
    <cofactor evidence="1">
        <name>Fe(3+)</name>
        <dbReference type="ChEBI" id="CHEBI:29034"/>
    </cofactor>
</comment>
<evidence type="ECO:0000256" key="15">
    <source>
        <dbReference type="ARBA" id="ARBA00023004"/>
    </source>
</evidence>
<keyword evidence="15" id="KW-0408">Iron</keyword>
<keyword evidence="12" id="KW-0274">FAD</keyword>
<feature type="domain" description="Rubredoxin-like" evidence="17">
    <location>
        <begin position="80"/>
        <end position="131"/>
    </location>
</feature>
<dbReference type="InterPro" id="IPR024934">
    <property type="entry name" value="Rubredoxin-like_dom"/>
</dbReference>
<evidence type="ECO:0000256" key="1">
    <source>
        <dbReference type="ARBA" id="ARBA00001965"/>
    </source>
</evidence>